<protein>
    <submittedName>
        <fullName evidence="2">Uncharacterized protein</fullName>
    </submittedName>
</protein>
<proteinExistence type="predicted"/>
<feature type="transmembrane region" description="Helical" evidence="1">
    <location>
        <begin position="415"/>
        <end position="441"/>
    </location>
</feature>
<sequence>MVESNDSVWLQNMEEGQGHSSIEIIDDELVSSIKQKLENVPRLPSECCIYRVHDSLRAVNERAYVPQLVSIGPYHHGKENLKAMEKHKWLYLKSFMHRSPVSLEDCVQAIRDLEQKARRCYAETISLSRNVLVEMLLVDGCFLIELFLKYRTNDWREKEDPIFNTSWMLTSLNRDLMLLENQIPFSVLECLFILNQVDPYKDPFHYLTESALGFFSWMMPTTPQMSLGLKSSHLLELLRNSLLPSNTALTAIEVSNQHVVKPVKRIPCAMTLRQFGIKFKKGEDDNLCSMKFSNGVLEIPPLTIQDLTEPFFRNLIAFEQCHKDCTNQFTSYASLMDSLISNTHDVALLHHHGIIDSWLGNYEDVSLLFNKLCAEVNLEHHYHFFNLSEQVNAYCKSRWHEWVAALKRDYFNNPWAILSFVAAILIITFTFTQTLFSILSYSPTHS</sequence>
<evidence type="ECO:0000313" key="3">
    <source>
        <dbReference type="Proteomes" id="UP000631114"/>
    </source>
</evidence>
<evidence type="ECO:0000313" key="2">
    <source>
        <dbReference type="EMBL" id="KAF9611867.1"/>
    </source>
</evidence>
<dbReference type="AlphaFoldDB" id="A0A835I820"/>
<keyword evidence="1" id="KW-1133">Transmembrane helix</keyword>
<evidence type="ECO:0000256" key="1">
    <source>
        <dbReference type="SAM" id="Phobius"/>
    </source>
</evidence>
<keyword evidence="3" id="KW-1185">Reference proteome</keyword>
<keyword evidence="1" id="KW-0472">Membrane</keyword>
<accession>A0A835I820</accession>
<dbReference type="EMBL" id="JADFTS010000004">
    <property type="protein sequence ID" value="KAF9611867.1"/>
    <property type="molecule type" value="Genomic_DNA"/>
</dbReference>
<dbReference type="PANTHER" id="PTHR31170">
    <property type="entry name" value="BNAC04G53230D PROTEIN"/>
    <property type="match status" value="1"/>
</dbReference>
<organism evidence="2 3">
    <name type="scientific">Coptis chinensis</name>
    <dbReference type="NCBI Taxonomy" id="261450"/>
    <lineage>
        <taxon>Eukaryota</taxon>
        <taxon>Viridiplantae</taxon>
        <taxon>Streptophyta</taxon>
        <taxon>Embryophyta</taxon>
        <taxon>Tracheophyta</taxon>
        <taxon>Spermatophyta</taxon>
        <taxon>Magnoliopsida</taxon>
        <taxon>Ranunculales</taxon>
        <taxon>Ranunculaceae</taxon>
        <taxon>Coptidoideae</taxon>
        <taxon>Coptis</taxon>
    </lineage>
</organism>
<dbReference type="Proteomes" id="UP000631114">
    <property type="component" value="Unassembled WGS sequence"/>
</dbReference>
<dbReference type="PANTHER" id="PTHR31170:SF17">
    <property type="match status" value="1"/>
</dbReference>
<dbReference type="InterPro" id="IPR004158">
    <property type="entry name" value="DUF247_pln"/>
</dbReference>
<reference evidence="2 3" key="1">
    <citation type="submission" date="2020-10" db="EMBL/GenBank/DDBJ databases">
        <title>The Coptis chinensis genome and diversification of protoberbering-type alkaloids.</title>
        <authorList>
            <person name="Wang B."/>
            <person name="Shu S."/>
            <person name="Song C."/>
            <person name="Liu Y."/>
        </authorList>
    </citation>
    <scope>NUCLEOTIDE SEQUENCE [LARGE SCALE GENOMIC DNA]</scope>
    <source>
        <strain evidence="2">HL-2020</strain>
        <tissue evidence="2">Leaf</tissue>
    </source>
</reference>
<keyword evidence="1" id="KW-0812">Transmembrane</keyword>
<name>A0A835I820_9MAGN</name>
<dbReference type="Pfam" id="PF03140">
    <property type="entry name" value="DUF247"/>
    <property type="match status" value="1"/>
</dbReference>
<dbReference type="OrthoDB" id="672127at2759"/>
<comment type="caution">
    <text evidence="2">The sequence shown here is derived from an EMBL/GenBank/DDBJ whole genome shotgun (WGS) entry which is preliminary data.</text>
</comment>
<gene>
    <name evidence="2" type="ORF">IFM89_036511</name>
</gene>